<evidence type="ECO:0000256" key="7">
    <source>
        <dbReference type="ARBA" id="ARBA00022801"/>
    </source>
</evidence>
<keyword evidence="6 9" id="KW-0227">DNA damage</keyword>
<evidence type="ECO:0000313" key="13">
    <source>
        <dbReference type="EMBL" id="MBU5489839.1"/>
    </source>
</evidence>
<evidence type="ECO:0000256" key="11">
    <source>
        <dbReference type="RuleBase" id="RU003780"/>
    </source>
</evidence>
<comment type="similarity">
    <text evidence="3 9 11">Belongs to the uracil-DNA glycosylase (UDG) superfamily. UNG family.</text>
</comment>
<evidence type="ECO:0000256" key="3">
    <source>
        <dbReference type="ARBA" id="ARBA00008184"/>
    </source>
</evidence>
<dbReference type="InterPro" id="IPR002043">
    <property type="entry name" value="UDG_fam1"/>
</dbReference>
<dbReference type="InterPro" id="IPR018085">
    <property type="entry name" value="Ura-DNA_Glyclase_AS"/>
</dbReference>
<evidence type="ECO:0000256" key="8">
    <source>
        <dbReference type="ARBA" id="ARBA00023204"/>
    </source>
</evidence>
<comment type="function">
    <text evidence="2 9 11">Excises uracil residues from the DNA which can arise as a result of misincorporation of dUMP residues by DNA polymerase or due to deamination of cytosine.</text>
</comment>
<dbReference type="RefSeq" id="WP_216469494.1">
    <property type="nucleotide sequence ID" value="NZ_JAHLQI010000002.1"/>
</dbReference>
<dbReference type="NCBIfam" id="NF003589">
    <property type="entry name" value="PRK05254.1-2"/>
    <property type="match status" value="1"/>
</dbReference>
<dbReference type="SMART" id="SM00987">
    <property type="entry name" value="UreE_C"/>
    <property type="match status" value="1"/>
</dbReference>
<keyword evidence="9" id="KW-0963">Cytoplasm</keyword>
<evidence type="ECO:0000256" key="5">
    <source>
        <dbReference type="ARBA" id="ARBA00018429"/>
    </source>
</evidence>
<keyword evidence="7 9" id="KW-0378">Hydrolase</keyword>
<dbReference type="HAMAP" id="MF_00148">
    <property type="entry name" value="UDG"/>
    <property type="match status" value="1"/>
</dbReference>
<keyword evidence="14" id="KW-1185">Reference proteome</keyword>
<evidence type="ECO:0000259" key="12">
    <source>
        <dbReference type="SMART" id="SM00986"/>
    </source>
</evidence>
<dbReference type="EC" id="3.2.2.27" evidence="4 9"/>
<dbReference type="SMART" id="SM00986">
    <property type="entry name" value="UDG"/>
    <property type="match status" value="1"/>
</dbReference>
<dbReference type="PANTHER" id="PTHR11264">
    <property type="entry name" value="URACIL-DNA GLYCOSYLASE"/>
    <property type="match status" value="1"/>
</dbReference>
<sequence length="230" mass="26216">MVQIGNDWDALLADEFEKDYYLQLRDFLKQEYQSQHIYPPMKDIFHALKYTAYSQVKVVILGQDPYHGFGQAHGMCFSVHAGVPMPPSLQNIFKELHDDIGMFPPASGCLVPWAREGVLLLNTVLTVREGQPNSHKGKGWETLTDHIISLLGEREQPMVFLLWGSNARKKKELIHKPQHLILECAHPSPLSAYRGFFGCGHFSQANQFLYDHGMTPIDWNVVNTKPEDDV</sequence>
<dbReference type="NCBIfam" id="NF003592">
    <property type="entry name" value="PRK05254.1-5"/>
    <property type="match status" value="1"/>
</dbReference>
<proteinExistence type="inferred from homology"/>
<comment type="caution">
    <text evidence="13">The sequence shown here is derived from an EMBL/GenBank/DDBJ whole genome shotgun (WGS) entry which is preliminary data.</text>
</comment>
<dbReference type="NCBIfam" id="NF003588">
    <property type="entry name" value="PRK05254.1-1"/>
    <property type="match status" value="1"/>
</dbReference>
<name>A0ABS6EQ68_9FIRM</name>
<comment type="subcellular location">
    <subcellularLocation>
        <location evidence="9">Cytoplasm</location>
    </subcellularLocation>
</comment>
<keyword evidence="13" id="KW-0326">Glycosidase</keyword>
<organism evidence="13 14">
    <name type="scientific">Butyricicoccus intestinisimiae</name>
    <dbReference type="NCBI Taxonomy" id="2841509"/>
    <lineage>
        <taxon>Bacteria</taxon>
        <taxon>Bacillati</taxon>
        <taxon>Bacillota</taxon>
        <taxon>Clostridia</taxon>
        <taxon>Eubacteriales</taxon>
        <taxon>Butyricicoccaceae</taxon>
        <taxon>Butyricicoccus</taxon>
    </lineage>
</organism>
<dbReference type="PROSITE" id="PS00130">
    <property type="entry name" value="U_DNA_GLYCOSYLASE"/>
    <property type="match status" value="1"/>
</dbReference>
<dbReference type="CDD" id="cd10027">
    <property type="entry name" value="UDG-F1-like"/>
    <property type="match status" value="1"/>
</dbReference>
<dbReference type="GO" id="GO:0004844">
    <property type="term" value="F:uracil DNA N-glycosylase activity"/>
    <property type="evidence" value="ECO:0007669"/>
    <property type="project" value="UniProtKB-EC"/>
</dbReference>
<dbReference type="EMBL" id="JAHLQI010000002">
    <property type="protein sequence ID" value="MBU5489839.1"/>
    <property type="molecule type" value="Genomic_DNA"/>
</dbReference>
<evidence type="ECO:0000256" key="10">
    <source>
        <dbReference type="PROSITE-ProRule" id="PRU10072"/>
    </source>
</evidence>
<dbReference type="PANTHER" id="PTHR11264:SF0">
    <property type="entry name" value="URACIL-DNA GLYCOSYLASE"/>
    <property type="match status" value="1"/>
</dbReference>
<dbReference type="Proteomes" id="UP000783588">
    <property type="component" value="Unassembled WGS sequence"/>
</dbReference>
<evidence type="ECO:0000256" key="4">
    <source>
        <dbReference type="ARBA" id="ARBA00012030"/>
    </source>
</evidence>
<evidence type="ECO:0000256" key="6">
    <source>
        <dbReference type="ARBA" id="ARBA00022763"/>
    </source>
</evidence>
<keyword evidence="8 9" id="KW-0234">DNA repair</keyword>
<dbReference type="InterPro" id="IPR005122">
    <property type="entry name" value="Uracil-DNA_glycosylase-like"/>
</dbReference>
<accession>A0ABS6EQ68</accession>
<gene>
    <name evidence="9" type="primary">ung</name>
    <name evidence="13" type="ORF">KQI75_04245</name>
</gene>
<dbReference type="NCBIfam" id="TIGR00628">
    <property type="entry name" value="ung"/>
    <property type="match status" value="1"/>
</dbReference>
<dbReference type="NCBIfam" id="NF003591">
    <property type="entry name" value="PRK05254.1-4"/>
    <property type="match status" value="1"/>
</dbReference>
<evidence type="ECO:0000256" key="9">
    <source>
        <dbReference type="HAMAP-Rule" id="MF_00148"/>
    </source>
</evidence>
<evidence type="ECO:0000313" key="14">
    <source>
        <dbReference type="Proteomes" id="UP000783588"/>
    </source>
</evidence>
<feature type="domain" description="Uracil-DNA glycosylase-like" evidence="12">
    <location>
        <begin position="49"/>
        <end position="209"/>
    </location>
</feature>
<evidence type="ECO:0000256" key="1">
    <source>
        <dbReference type="ARBA" id="ARBA00001400"/>
    </source>
</evidence>
<dbReference type="Pfam" id="PF03167">
    <property type="entry name" value="UDG"/>
    <property type="match status" value="1"/>
</dbReference>
<evidence type="ECO:0000256" key="2">
    <source>
        <dbReference type="ARBA" id="ARBA00002631"/>
    </source>
</evidence>
<feature type="active site" description="Proton acceptor" evidence="9 10">
    <location>
        <position position="64"/>
    </location>
</feature>
<protein>
    <recommendedName>
        <fullName evidence="5 9">Uracil-DNA glycosylase</fullName>
        <shortName evidence="9">UDG</shortName>
        <ecNumber evidence="4 9">3.2.2.27</ecNumber>
    </recommendedName>
</protein>
<comment type="catalytic activity">
    <reaction evidence="1 9 11">
        <text>Hydrolyzes single-stranded DNA or mismatched double-stranded DNA and polynucleotides, releasing free uracil.</text>
        <dbReference type="EC" id="3.2.2.27"/>
    </reaction>
</comment>
<reference evidence="13 14" key="1">
    <citation type="submission" date="2021-06" db="EMBL/GenBank/DDBJ databases">
        <authorList>
            <person name="Sun Q."/>
            <person name="Li D."/>
        </authorList>
    </citation>
    <scope>NUCLEOTIDE SEQUENCE [LARGE SCALE GENOMIC DNA]</scope>
    <source>
        <strain evidence="13 14">MSJd-7</strain>
    </source>
</reference>